<dbReference type="SUPFAM" id="SSF55166">
    <property type="entry name" value="Hedgehog/DD-peptidase"/>
    <property type="match status" value="1"/>
</dbReference>
<dbReference type="InterPro" id="IPR036365">
    <property type="entry name" value="PGBD-like_sf"/>
</dbReference>
<gene>
    <name evidence="2" type="ORF">PRIO_1958</name>
</gene>
<evidence type="ECO:0000259" key="1">
    <source>
        <dbReference type="Pfam" id="PF01471"/>
    </source>
</evidence>
<proteinExistence type="predicted"/>
<dbReference type="HOGENOM" id="CLU_1114945_0_0_9"/>
<dbReference type="PATRIC" id="fig|1073571.4.peg.2055"/>
<sequence>MSKGQGNIAAIGTAVLNTKWGTNYKELLRKGDSHAEVAVLKENLRNYRSGSRGDWSKIPEITDVSPETFDEQTEQNLIQFQGFENLTADGIYGQSSRNRMAARIGVSSKGFIRLESPPGASYINFNDTKEGMKKDQKYLLDHSWLTKEAVHTLGQLADSFRTATGKKLEINDCSLIDGEDTPEHKGHQTGKEVDIRNAGMTAEEEKTLLELCSGNEQIKTVFFHEKYGIVSDKITLDAEHNDHFHVDVL</sequence>
<reference evidence="3" key="1">
    <citation type="submission" date="2015-03" db="EMBL/GenBank/DDBJ databases">
        <authorList>
            <person name="Wibberg D."/>
        </authorList>
    </citation>
    <scope>NUCLEOTIDE SEQUENCE [LARGE SCALE GENOMIC DNA]</scope>
</reference>
<dbReference type="Gene3D" id="1.10.101.10">
    <property type="entry name" value="PGBD-like superfamily/PGBD"/>
    <property type="match status" value="1"/>
</dbReference>
<dbReference type="EMBL" id="LN831776">
    <property type="protein sequence ID" value="CQR54368.1"/>
    <property type="molecule type" value="Genomic_DNA"/>
</dbReference>
<dbReference type="AlphaFoldDB" id="A0A0E3WGY9"/>
<dbReference type="Pfam" id="PF01471">
    <property type="entry name" value="PG_binding_1"/>
    <property type="match status" value="1"/>
</dbReference>
<accession>A0A0E3WGY9</accession>
<dbReference type="RefSeq" id="WP_020427789.1">
    <property type="nucleotide sequence ID" value="NZ_AGBD01000477.1"/>
</dbReference>
<dbReference type="KEGG" id="pri:PRIO_1958"/>
<evidence type="ECO:0000313" key="2">
    <source>
        <dbReference type="EMBL" id="CQR54368.1"/>
    </source>
</evidence>
<dbReference type="Gene3D" id="3.30.1380.10">
    <property type="match status" value="1"/>
</dbReference>
<dbReference type="InterPro" id="IPR002477">
    <property type="entry name" value="Peptidoglycan-bd-like"/>
</dbReference>
<evidence type="ECO:0000313" key="3">
    <source>
        <dbReference type="Proteomes" id="UP000033163"/>
    </source>
</evidence>
<name>A0A0E3WGY9_9BACL</name>
<dbReference type="InterPro" id="IPR036366">
    <property type="entry name" value="PGBDSf"/>
</dbReference>
<organism evidence="2 3">
    <name type="scientific">Paenibacillus riograndensis SBR5</name>
    <dbReference type="NCBI Taxonomy" id="1073571"/>
    <lineage>
        <taxon>Bacteria</taxon>
        <taxon>Bacillati</taxon>
        <taxon>Bacillota</taxon>
        <taxon>Bacilli</taxon>
        <taxon>Bacillales</taxon>
        <taxon>Paenibacillaceae</taxon>
        <taxon>Paenibacillus</taxon>
        <taxon>Paenibacillus sonchi group</taxon>
    </lineage>
</organism>
<feature type="domain" description="Peptidoglycan binding-like" evidence="1">
    <location>
        <begin position="34"/>
        <end position="98"/>
    </location>
</feature>
<dbReference type="SUPFAM" id="SSF47090">
    <property type="entry name" value="PGBD-like"/>
    <property type="match status" value="1"/>
</dbReference>
<dbReference type="InterPro" id="IPR009045">
    <property type="entry name" value="Zn_M74/Hedgehog-like"/>
</dbReference>
<protein>
    <recommendedName>
        <fullName evidence="1">Peptidoglycan binding-like domain-containing protein</fullName>
    </recommendedName>
</protein>
<dbReference type="Proteomes" id="UP000033163">
    <property type="component" value="Chromosome I"/>
</dbReference>